<feature type="signal peptide" evidence="2">
    <location>
        <begin position="1"/>
        <end position="20"/>
    </location>
</feature>
<evidence type="ECO:0000256" key="1">
    <source>
        <dbReference type="SAM" id="MobiDB-lite"/>
    </source>
</evidence>
<proteinExistence type="predicted"/>
<evidence type="ECO:0000256" key="2">
    <source>
        <dbReference type="SAM" id="SignalP"/>
    </source>
</evidence>
<dbReference type="KEGG" id="nani:NCTC12227_00687"/>
<evidence type="ECO:0000259" key="3">
    <source>
        <dbReference type="Pfam" id="PF13511"/>
    </source>
</evidence>
<keyword evidence="5" id="KW-1185">Reference proteome</keyword>
<dbReference type="Pfam" id="PF13511">
    <property type="entry name" value="DUF4124"/>
    <property type="match status" value="1"/>
</dbReference>
<dbReference type="OrthoDB" id="5298561at2"/>
<feature type="domain" description="DUF4124" evidence="3">
    <location>
        <begin position="11"/>
        <end position="52"/>
    </location>
</feature>
<dbReference type="EMBL" id="LR134516">
    <property type="protein sequence ID" value="VEJ20965.1"/>
    <property type="molecule type" value="Genomic_DNA"/>
</dbReference>
<feature type="region of interest" description="Disordered" evidence="1">
    <location>
        <begin position="129"/>
        <end position="149"/>
    </location>
</feature>
<dbReference type="Proteomes" id="UP000268229">
    <property type="component" value="Chromosome"/>
</dbReference>
<gene>
    <name evidence="4" type="ORF">NCTC12227_00687</name>
</gene>
<dbReference type="AlphaFoldDB" id="A0A448UAM6"/>
<evidence type="ECO:0000313" key="5">
    <source>
        <dbReference type="Proteomes" id="UP000268229"/>
    </source>
</evidence>
<organism evidence="4 5">
    <name type="scientific">Neisseria animaloris</name>
    <dbReference type="NCBI Taxonomy" id="326522"/>
    <lineage>
        <taxon>Bacteria</taxon>
        <taxon>Pseudomonadati</taxon>
        <taxon>Pseudomonadota</taxon>
        <taxon>Betaproteobacteria</taxon>
        <taxon>Neisseriales</taxon>
        <taxon>Neisseriaceae</taxon>
        <taxon>Neisseria</taxon>
    </lineage>
</organism>
<name>A0A448UAM6_9NEIS</name>
<feature type="compositionally biased region" description="Polar residues" evidence="1">
    <location>
        <begin position="140"/>
        <end position="149"/>
    </location>
</feature>
<feature type="chain" id="PRO_5019447722" evidence="2">
    <location>
        <begin position="21"/>
        <end position="149"/>
    </location>
</feature>
<protein>
    <submittedName>
        <fullName evidence="4">Periplasmic protein</fullName>
    </submittedName>
</protein>
<reference evidence="4 5" key="1">
    <citation type="submission" date="2018-12" db="EMBL/GenBank/DDBJ databases">
        <authorList>
            <consortium name="Pathogen Informatics"/>
        </authorList>
    </citation>
    <scope>NUCLEOTIDE SEQUENCE [LARGE SCALE GENOMIC DNA]</scope>
    <source>
        <strain evidence="4 5">NCTC12227</strain>
    </source>
</reference>
<keyword evidence="2" id="KW-0732">Signal</keyword>
<evidence type="ECO:0000313" key="4">
    <source>
        <dbReference type="EMBL" id="VEJ20965.1"/>
    </source>
</evidence>
<dbReference type="InterPro" id="IPR025392">
    <property type="entry name" value="DUF4124"/>
</dbReference>
<sequence>MKTIKYFLPLFWIAAFPASAASVYECVDKNGQRIYTQNPGSSCNKTDLGRPAVYTSVPATVVPTRPSSDTPEKHAGNAVSADIRAAQQLLEQAKKNLTEGKQVRYGNERNYAKYQERIRGLEKAVSDAQKKLDGLKNSAADASSAETLR</sequence>
<accession>A0A448UAM6</accession>
<dbReference type="RefSeq" id="WP_126304261.1">
    <property type="nucleotide sequence ID" value="NZ_LR134516.1"/>
</dbReference>